<comment type="caution">
    <text evidence="2">The sequence shown here is derived from an EMBL/GenBank/DDBJ whole genome shotgun (WGS) entry which is preliminary data.</text>
</comment>
<dbReference type="GO" id="GO:0003677">
    <property type="term" value="F:DNA binding"/>
    <property type="evidence" value="ECO:0007669"/>
    <property type="project" value="InterPro"/>
</dbReference>
<dbReference type="Pfam" id="PF13538">
    <property type="entry name" value="UvrD_C_2"/>
    <property type="match status" value="1"/>
</dbReference>
<dbReference type="Gene3D" id="3.40.50.300">
    <property type="entry name" value="P-loop containing nucleotide triphosphate hydrolases"/>
    <property type="match status" value="2"/>
</dbReference>
<dbReference type="PANTHER" id="PTHR11070">
    <property type="entry name" value="UVRD / RECB / PCRA DNA HELICASE FAMILY MEMBER"/>
    <property type="match status" value="1"/>
</dbReference>
<evidence type="ECO:0000313" key="2">
    <source>
        <dbReference type="EMBL" id="MBG6121316.1"/>
    </source>
</evidence>
<reference evidence="2" key="1">
    <citation type="submission" date="2020-11" db="EMBL/GenBank/DDBJ databases">
        <title>Sequencing the genomes of 1000 actinobacteria strains.</title>
        <authorList>
            <person name="Klenk H.-P."/>
        </authorList>
    </citation>
    <scope>NUCLEOTIDE SEQUENCE</scope>
    <source>
        <strain evidence="2">DSM 45632</strain>
    </source>
</reference>
<protein>
    <submittedName>
        <fullName evidence="2">Superfamily I DNA/RNA helicase</fullName>
    </submittedName>
</protein>
<dbReference type="Proteomes" id="UP000658613">
    <property type="component" value="Unassembled WGS sequence"/>
</dbReference>
<dbReference type="Pfam" id="PF13245">
    <property type="entry name" value="AAA_19"/>
    <property type="match status" value="1"/>
</dbReference>
<dbReference type="InterPro" id="IPR027417">
    <property type="entry name" value="P-loop_NTPase"/>
</dbReference>
<keyword evidence="3" id="KW-1185">Reference proteome</keyword>
<proteinExistence type="predicted"/>
<name>A0A931E0V6_9CORY</name>
<dbReference type="InterPro" id="IPR027785">
    <property type="entry name" value="UvrD-like_helicase_C"/>
</dbReference>
<dbReference type="RefSeq" id="WP_196823899.1">
    <property type="nucleotide sequence ID" value="NZ_CP046980.1"/>
</dbReference>
<dbReference type="EMBL" id="JADOUE010000001">
    <property type="protein sequence ID" value="MBG6121316.1"/>
    <property type="molecule type" value="Genomic_DNA"/>
</dbReference>
<evidence type="ECO:0000259" key="1">
    <source>
        <dbReference type="Pfam" id="PF13538"/>
    </source>
</evidence>
<gene>
    <name evidence="2" type="ORF">IW254_000285</name>
</gene>
<keyword evidence="2" id="KW-0547">Nucleotide-binding</keyword>
<keyword evidence="2" id="KW-0347">Helicase</keyword>
<dbReference type="PANTHER" id="PTHR11070:SF2">
    <property type="entry name" value="ATP-DEPENDENT DNA HELICASE SRS2"/>
    <property type="match status" value="1"/>
</dbReference>
<dbReference type="InterPro" id="IPR000212">
    <property type="entry name" value="DNA_helicase_UvrD/REP"/>
</dbReference>
<sequence>MKLKKNLQPTSTEALVLDPFQQKYLAGPPSGKTLVVAGPGSGKTTIALKKTIQIDKEFRSEATRAVLFLSFSRASISAASRSMREELDALKVEFQAQTIDSLAFEICKYDDPNFDENRLARSSFESRLCRATAIAKEDFGDLTADLCHVFIDEAQDISPAQATFLRHYLSHLPSDCGVTVFADPDQEIYRFLDSLDEALEVSRWENLEHEFDFSHGWNLLRFKSSHRPKTASAAALFKALDEVRDMEARSEKVRTLDELQARLPTITLERLAALSNMNNDRNAVLVRNNSDVADVFQGLITAGCTSVSPVLIPEWRGKIPAWVSRAFADFSDQHFHSAELLSYLRPRLTNVELEKTKEVLDLDFQRQMTWNDVRSCFLRAPELLAYSEDSNLAVSTIHQAKGLEFANVGILEPERLLERQPAESELLFVALSRARSNVFRISDPPRANRQNSRRRSFEYKFARSSKKLIGLTILPTDLDVPETLASKSVDALRHATIGDLVAFDPIRTRDYPVYVCSLNGVPFAETSEAFGKVLKRHLGSQSQFPRLGSVPIARLETDFIGLEQTLQAFAIAKPLGFATVN</sequence>
<dbReference type="SUPFAM" id="SSF52540">
    <property type="entry name" value="P-loop containing nucleoside triphosphate hydrolases"/>
    <property type="match status" value="1"/>
</dbReference>
<evidence type="ECO:0000313" key="3">
    <source>
        <dbReference type="Proteomes" id="UP000658613"/>
    </source>
</evidence>
<dbReference type="AlphaFoldDB" id="A0A931E0V6"/>
<keyword evidence="2" id="KW-0067">ATP-binding</keyword>
<dbReference type="GO" id="GO:0043138">
    <property type="term" value="F:3'-5' DNA helicase activity"/>
    <property type="evidence" value="ECO:0007669"/>
    <property type="project" value="TreeGrafter"/>
</dbReference>
<dbReference type="GO" id="GO:0005524">
    <property type="term" value="F:ATP binding"/>
    <property type="evidence" value="ECO:0007669"/>
    <property type="project" value="InterPro"/>
</dbReference>
<keyword evidence="2" id="KW-0378">Hydrolase</keyword>
<feature type="domain" description="UvrD-like helicase C-terminal" evidence="1">
    <location>
        <begin position="393"/>
        <end position="438"/>
    </location>
</feature>
<organism evidence="2 3">
    <name type="scientific">Corynebacterium aquatimens</name>
    <dbReference type="NCBI Taxonomy" id="1190508"/>
    <lineage>
        <taxon>Bacteria</taxon>
        <taxon>Bacillati</taxon>
        <taxon>Actinomycetota</taxon>
        <taxon>Actinomycetes</taxon>
        <taxon>Mycobacteriales</taxon>
        <taxon>Corynebacteriaceae</taxon>
        <taxon>Corynebacterium</taxon>
    </lineage>
</organism>
<accession>A0A931E0V6</accession>
<dbReference type="GO" id="GO:0000725">
    <property type="term" value="P:recombinational repair"/>
    <property type="evidence" value="ECO:0007669"/>
    <property type="project" value="TreeGrafter"/>
</dbReference>